<dbReference type="Proteomes" id="UP001056120">
    <property type="component" value="Linkage Group LG16"/>
</dbReference>
<name>A0ACB9FQV6_9ASTR</name>
<keyword evidence="2" id="KW-1185">Reference proteome</keyword>
<dbReference type="EMBL" id="CM042033">
    <property type="protein sequence ID" value="KAI3773346.1"/>
    <property type="molecule type" value="Genomic_DNA"/>
</dbReference>
<comment type="caution">
    <text evidence="1">The sequence shown here is derived from an EMBL/GenBank/DDBJ whole genome shotgun (WGS) entry which is preliminary data.</text>
</comment>
<protein>
    <submittedName>
        <fullName evidence="1">Uncharacterized protein</fullName>
    </submittedName>
</protein>
<reference evidence="1 2" key="2">
    <citation type="journal article" date="2022" name="Mol. Ecol. Resour.">
        <title>The genomes of chicory, endive, great burdock and yacon provide insights into Asteraceae paleo-polyploidization history and plant inulin production.</title>
        <authorList>
            <person name="Fan W."/>
            <person name="Wang S."/>
            <person name="Wang H."/>
            <person name="Wang A."/>
            <person name="Jiang F."/>
            <person name="Liu H."/>
            <person name="Zhao H."/>
            <person name="Xu D."/>
            <person name="Zhang Y."/>
        </authorList>
    </citation>
    <scope>NUCLEOTIDE SEQUENCE [LARGE SCALE GENOMIC DNA]</scope>
    <source>
        <strain evidence="2">cv. Yunnan</strain>
        <tissue evidence="1">Leaves</tissue>
    </source>
</reference>
<evidence type="ECO:0000313" key="2">
    <source>
        <dbReference type="Proteomes" id="UP001056120"/>
    </source>
</evidence>
<evidence type="ECO:0000313" key="1">
    <source>
        <dbReference type="EMBL" id="KAI3773346.1"/>
    </source>
</evidence>
<gene>
    <name evidence="1" type="ORF">L1987_47872</name>
</gene>
<proteinExistence type="predicted"/>
<accession>A0ACB9FQV6</accession>
<sequence length="253" mass="27552">MFLNPIHQLSPTNWADQAIAAADFICSNPFLEIKDATTNVTANTADTSPECLLSGTNSSTDDATDSKGLLSNNINAAGNNNGRISGGVSSGDSSQCSSGKRPITGVRVSDKPKRSRTNTGGPASSNINFQQPGNPWEMDTEAIAQMKAMIYQEAAFRPVSFAVETVVEKPKRKNVRISSDPQTVAARQRRERISERIRKMCTLIHHQHEEMEIGEKSTTIKASGTSPKSTKDNPNALMVVPFTRNPFFMHENL</sequence>
<organism evidence="1 2">
    <name type="scientific">Smallanthus sonchifolius</name>
    <dbReference type="NCBI Taxonomy" id="185202"/>
    <lineage>
        <taxon>Eukaryota</taxon>
        <taxon>Viridiplantae</taxon>
        <taxon>Streptophyta</taxon>
        <taxon>Embryophyta</taxon>
        <taxon>Tracheophyta</taxon>
        <taxon>Spermatophyta</taxon>
        <taxon>Magnoliopsida</taxon>
        <taxon>eudicotyledons</taxon>
        <taxon>Gunneridae</taxon>
        <taxon>Pentapetalae</taxon>
        <taxon>asterids</taxon>
        <taxon>campanulids</taxon>
        <taxon>Asterales</taxon>
        <taxon>Asteraceae</taxon>
        <taxon>Asteroideae</taxon>
        <taxon>Heliantheae alliance</taxon>
        <taxon>Millerieae</taxon>
        <taxon>Smallanthus</taxon>
    </lineage>
</organism>
<reference evidence="2" key="1">
    <citation type="journal article" date="2022" name="Mol. Ecol. Resour.">
        <title>The genomes of chicory, endive, great burdock and yacon provide insights into Asteraceae palaeo-polyploidization history and plant inulin production.</title>
        <authorList>
            <person name="Fan W."/>
            <person name="Wang S."/>
            <person name="Wang H."/>
            <person name="Wang A."/>
            <person name="Jiang F."/>
            <person name="Liu H."/>
            <person name="Zhao H."/>
            <person name="Xu D."/>
            <person name="Zhang Y."/>
        </authorList>
    </citation>
    <scope>NUCLEOTIDE SEQUENCE [LARGE SCALE GENOMIC DNA]</scope>
    <source>
        <strain evidence="2">cv. Yunnan</strain>
    </source>
</reference>